<dbReference type="SUPFAM" id="SSF63840">
    <property type="entry name" value="Ribonuclease domain of colicin E3"/>
    <property type="match status" value="1"/>
</dbReference>
<reference evidence="2 3" key="1">
    <citation type="submission" date="2020-04" db="EMBL/GenBank/DDBJ databases">
        <authorList>
            <person name="De Canck E."/>
        </authorList>
    </citation>
    <scope>NUCLEOTIDE SEQUENCE [LARGE SCALE GENOMIC DNA]</scope>
    <source>
        <strain evidence="2 3">LMG 28688</strain>
    </source>
</reference>
<dbReference type="GO" id="GO:0003723">
    <property type="term" value="F:RNA binding"/>
    <property type="evidence" value="ECO:0007669"/>
    <property type="project" value="InterPro"/>
</dbReference>
<name>A0A6J5H3Y6_9BURK</name>
<evidence type="ECO:0000313" key="2">
    <source>
        <dbReference type="EMBL" id="CAB3810597.1"/>
    </source>
</evidence>
<evidence type="ECO:0000313" key="3">
    <source>
        <dbReference type="Proteomes" id="UP000494119"/>
    </source>
</evidence>
<dbReference type="GO" id="GO:0043022">
    <property type="term" value="F:ribosome binding"/>
    <property type="evidence" value="ECO:0007669"/>
    <property type="project" value="InterPro"/>
</dbReference>
<dbReference type="Proteomes" id="UP000494119">
    <property type="component" value="Unassembled WGS sequence"/>
</dbReference>
<dbReference type="GO" id="GO:0016788">
    <property type="term" value="F:hydrolase activity, acting on ester bonds"/>
    <property type="evidence" value="ECO:0007669"/>
    <property type="project" value="InterPro"/>
</dbReference>
<gene>
    <name evidence="2" type="ORF">LMG28688_07271</name>
</gene>
<organism evidence="2 3">
    <name type="scientific">Paraburkholderia caffeinitolerans</name>
    <dbReference type="NCBI Taxonomy" id="1723730"/>
    <lineage>
        <taxon>Bacteria</taxon>
        <taxon>Pseudomonadati</taxon>
        <taxon>Pseudomonadota</taxon>
        <taxon>Betaproteobacteria</taxon>
        <taxon>Burkholderiales</taxon>
        <taxon>Burkholderiaceae</taxon>
        <taxon>Paraburkholderia</taxon>
    </lineage>
</organism>
<keyword evidence="3" id="KW-1185">Reference proteome</keyword>
<dbReference type="Gene3D" id="3.10.380.10">
    <property type="entry name" value="Colicin E3-like ribonuclease domain"/>
    <property type="match status" value="1"/>
</dbReference>
<evidence type="ECO:0000256" key="1">
    <source>
        <dbReference type="SAM" id="MobiDB-lite"/>
    </source>
</evidence>
<protein>
    <submittedName>
        <fullName evidence="2">Uncharacterized protein</fullName>
    </submittedName>
</protein>
<dbReference type="EMBL" id="CADIKL010000107">
    <property type="protein sequence ID" value="CAB3810597.1"/>
    <property type="molecule type" value="Genomic_DNA"/>
</dbReference>
<proteinExistence type="predicted"/>
<accession>A0A6J5H3Y6</accession>
<dbReference type="AlphaFoldDB" id="A0A6J5H3Y6"/>
<feature type="region of interest" description="Disordered" evidence="1">
    <location>
        <begin position="1"/>
        <end position="37"/>
    </location>
</feature>
<dbReference type="InterPro" id="IPR036725">
    <property type="entry name" value="ColE3_ribonuclease_sf"/>
</dbReference>
<sequence length="193" mass="20600">MPSSASPPAWLAGFKLPGYRGENRSRDDSIIADPATQLDPSMKAGALVNPLPDAKGVNDLVTTIIPDQVKGLVDYITTAVNGGDGTGNSTADAQTFEKSLVNLPPGERVAQVKQTAQTVAADNGWQKDSQLSRINGRDVYRTDDGTLYAVDSQHGRFEQINAKTGEHMGEVSMIGLQPTKPADTSGRHDLRLK</sequence>